<sequence>MSSDKKCLLIVYLPQERLARYPDQMARYEFLKKHFKLGVVISSSNAGLDGGDALHLIGAANPLLFALQAARILARHRKDHDFIFVIGLPAVMAFAFSRPLRPVIAYGPTHYEQHFLGSPGLKGKLVSALKKALFFRGLGRVDSVMAISRQLRELYAGRAKRVVLLPMGVDLSLYSTVVQHRQRLVDGPGDADAGAGLKIVYPGSGGAGRGIELIIACARKMLADGQPDTFHLLGCHDALLEQALREQPALAQVIRVHPMMPYAAVIEQYGRMDAGLSLLQSTIFYAACPPQKIFEYMAAGLPVICNRIATHTDYVGDHALLIDYDADALYQAVLALRRDRGAYQAAALRRAINLRQYAHTTVEAGFVAEIRAQLTQLK</sequence>
<dbReference type="KEGG" id="jag:GJA_3993"/>
<dbReference type="RefSeq" id="WP_038495115.1">
    <property type="nucleotide sequence ID" value="NZ_BCTH01000014.1"/>
</dbReference>
<dbReference type="Pfam" id="PF13692">
    <property type="entry name" value="Glyco_trans_1_4"/>
    <property type="match status" value="1"/>
</dbReference>
<dbReference type="Gene3D" id="3.40.50.2000">
    <property type="entry name" value="Glycogen Phosphorylase B"/>
    <property type="match status" value="1"/>
</dbReference>
<organism evidence="1 2">
    <name type="scientific">Janthinobacterium agaricidamnosum NBRC 102515 = DSM 9628</name>
    <dbReference type="NCBI Taxonomy" id="1349767"/>
    <lineage>
        <taxon>Bacteria</taxon>
        <taxon>Pseudomonadati</taxon>
        <taxon>Pseudomonadota</taxon>
        <taxon>Betaproteobacteria</taxon>
        <taxon>Burkholderiales</taxon>
        <taxon>Oxalobacteraceae</taxon>
        <taxon>Janthinobacterium</taxon>
    </lineage>
</organism>
<dbReference type="EMBL" id="HG322949">
    <property type="protein sequence ID" value="CDG84604.1"/>
    <property type="molecule type" value="Genomic_DNA"/>
</dbReference>
<keyword evidence="2" id="KW-1185">Reference proteome</keyword>
<dbReference type="eggNOG" id="COG0438">
    <property type="taxonomic scope" value="Bacteria"/>
</dbReference>
<evidence type="ECO:0000313" key="2">
    <source>
        <dbReference type="Proteomes" id="UP000027604"/>
    </source>
</evidence>
<accession>W0V701</accession>
<dbReference type="STRING" id="1349767.GJA_3993"/>
<name>W0V701_9BURK</name>
<dbReference type="Proteomes" id="UP000027604">
    <property type="component" value="Chromosome I"/>
</dbReference>
<reference evidence="1 2" key="1">
    <citation type="journal article" date="2015" name="Genome Announc.">
        <title>Genome Sequence of Mushroom Soft-Rot Pathogen Janthinobacterium agaricidamnosum.</title>
        <authorList>
            <person name="Graupner K."/>
            <person name="Lackner G."/>
            <person name="Hertweck C."/>
        </authorList>
    </citation>
    <scope>NUCLEOTIDE SEQUENCE [LARGE SCALE GENOMIC DNA]</scope>
    <source>
        <strain evidence="2">NBRC 102515 / DSM 9628</strain>
    </source>
</reference>
<dbReference type="OrthoDB" id="9815351at2"/>
<proteinExistence type="predicted"/>
<protein>
    <recommendedName>
        <fullName evidence="3">Glycosyl transferases group 1 family protein</fullName>
    </recommendedName>
</protein>
<dbReference type="AlphaFoldDB" id="W0V701"/>
<gene>
    <name evidence="1" type="ORF">GJA_3993</name>
</gene>
<evidence type="ECO:0008006" key="3">
    <source>
        <dbReference type="Google" id="ProtNLM"/>
    </source>
</evidence>
<dbReference type="PANTHER" id="PTHR12526">
    <property type="entry name" value="GLYCOSYLTRANSFERASE"/>
    <property type="match status" value="1"/>
</dbReference>
<evidence type="ECO:0000313" key="1">
    <source>
        <dbReference type="EMBL" id="CDG84604.1"/>
    </source>
</evidence>
<dbReference type="HOGENOM" id="CLU_731115_0_0_4"/>
<dbReference type="SUPFAM" id="SSF53756">
    <property type="entry name" value="UDP-Glycosyltransferase/glycogen phosphorylase"/>
    <property type="match status" value="1"/>
</dbReference>
<dbReference type="PATRIC" id="fig|1349767.4.peg.574"/>